<dbReference type="InterPro" id="IPR017972">
    <property type="entry name" value="Cyt_P450_CS"/>
</dbReference>
<keyword evidence="6 7" id="KW-0503">Monooxygenase</keyword>
<dbReference type="EMBL" id="BOQL01000010">
    <property type="protein sequence ID" value="GIM64307.1"/>
    <property type="molecule type" value="Genomic_DNA"/>
</dbReference>
<evidence type="ECO:0000313" key="8">
    <source>
        <dbReference type="EMBL" id="GIM64307.1"/>
    </source>
</evidence>
<dbReference type="GO" id="GO:0004497">
    <property type="term" value="F:monooxygenase activity"/>
    <property type="evidence" value="ECO:0007669"/>
    <property type="project" value="UniProtKB-KW"/>
</dbReference>
<dbReference type="SUPFAM" id="SSF48264">
    <property type="entry name" value="Cytochrome P450"/>
    <property type="match status" value="1"/>
</dbReference>
<dbReference type="InterPro" id="IPR002397">
    <property type="entry name" value="Cyt_P450_B"/>
</dbReference>
<name>A0A919S5A5_9ACTN</name>
<dbReference type="PRINTS" id="PR00359">
    <property type="entry name" value="BP450"/>
</dbReference>
<reference evidence="8" key="1">
    <citation type="submission" date="2021-03" db="EMBL/GenBank/DDBJ databases">
        <title>Whole genome shotgun sequence of Actinoplanes auranticolor NBRC 12245.</title>
        <authorList>
            <person name="Komaki H."/>
            <person name="Tamura T."/>
        </authorList>
    </citation>
    <scope>NUCLEOTIDE SEQUENCE</scope>
    <source>
        <strain evidence="8">NBRC 12245</strain>
    </source>
</reference>
<dbReference type="InterPro" id="IPR036396">
    <property type="entry name" value="Cyt_P450_sf"/>
</dbReference>
<dbReference type="PANTHER" id="PTHR46696:SF1">
    <property type="entry name" value="CYTOCHROME P450 YJIB-RELATED"/>
    <property type="match status" value="1"/>
</dbReference>
<keyword evidence="9" id="KW-1185">Reference proteome</keyword>
<dbReference type="PROSITE" id="PS00086">
    <property type="entry name" value="CYTOCHROME_P450"/>
    <property type="match status" value="1"/>
</dbReference>
<dbReference type="PANTHER" id="PTHR46696">
    <property type="entry name" value="P450, PUTATIVE (EUROFUNG)-RELATED"/>
    <property type="match status" value="1"/>
</dbReference>
<dbReference type="GO" id="GO:0017000">
    <property type="term" value="P:antibiotic biosynthetic process"/>
    <property type="evidence" value="ECO:0007669"/>
    <property type="project" value="UniProtKB-ARBA"/>
</dbReference>
<dbReference type="GO" id="GO:0020037">
    <property type="term" value="F:heme binding"/>
    <property type="evidence" value="ECO:0007669"/>
    <property type="project" value="InterPro"/>
</dbReference>
<organism evidence="8 9">
    <name type="scientific">Actinoplanes auranticolor</name>
    <dbReference type="NCBI Taxonomy" id="47988"/>
    <lineage>
        <taxon>Bacteria</taxon>
        <taxon>Bacillati</taxon>
        <taxon>Actinomycetota</taxon>
        <taxon>Actinomycetes</taxon>
        <taxon>Micromonosporales</taxon>
        <taxon>Micromonosporaceae</taxon>
        <taxon>Actinoplanes</taxon>
    </lineage>
</organism>
<evidence type="ECO:0000313" key="9">
    <source>
        <dbReference type="Proteomes" id="UP000681340"/>
    </source>
</evidence>
<dbReference type="Gene3D" id="1.10.630.10">
    <property type="entry name" value="Cytochrome P450"/>
    <property type="match status" value="1"/>
</dbReference>
<proteinExistence type="inferred from homology"/>
<dbReference type="GO" id="GO:0005506">
    <property type="term" value="F:iron ion binding"/>
    <property type="evidence" value="ECO:0007669"/>
    <property type="project" value="InterPro"/>
</dbReference>
<evidence type="ECO:0000256" key="7">
    <source>
        <dbReference type="RuleBase" id="RU000461"/>
    </source>
</evidence>
<accession>A0A919S5A5</accession>
<keyword evidence="4 7" id="KW-0560">Oxidoreductase</keyword>
<dbReference type="InterPro" id="IPR001128">
    <property type="entry name" value="Cyt_P450"/>
</dbReference>
<evidence type="ECO:0000256" key="2">
    <source>
        <dbReference type="ARBA" id="ARBA00022617"/>
    </source>
</evidence>
<evidence type="ECO:0000256" key="6">
    <source>
        <dbReference type="ARBA" id="ARBA00023033"/>
    </source>
</evidence>
<gene>
    <name evidence="8" type="ORF">Aau02nite_09610</name>
</gene>
<protein>
    <submittedName>
        <fullName evidence="8">Cytochrome P450</fullName>
    </submittedName>
</protein>
<dbReference type="Pfam" id="PF00067">
    <property type="entry name" value="p450"/>
    <property type="match status" value="1"/>
</dbReference>
<comment type="caution">
    <text evidence="8">The sequence shown here is derived from an EMBL/GenBank/DDBJ whole genome shotgun (WGS) entry which is preliminary data.</text>
</comment>
<evidence type="ECO:0000256" key="1">
    <source>
        <dbReference type="ARBA" id="ARBA00010617"/>
    </source>
</evidence>
<keyword evidence="5 7" id="KW-0408">Iron</keyword>
<keyword evidence="2 7" id="KW-0349">Heme</keyword>
<dbReference type="GO" id="GO:0016705">
    <property type="term" value="F:oxidoreductase activity, acting on paired donors, with incorporation or reduction of molecular oxygen"/>
    <property type="evidence" value="ECO:0007669"/>
    <property type="project" value="InterPro"/>
</dbReference>
<evidence type="ECO:0000256" key="4">
    <source>
        <dbReference type="ARBA" id="ARBA00023002"/>
    </source>
</evidence>
<dbReference type="AlphaFoldDB" id="A0A919S5A5"/>
<comment type="similarity">
    <text evidence="1 7">Belongs to the cytochrome P450 family.</text>
</comment>
<evidence type="ECO:0000256" key="3">
    <source>
        <dbReference type="ARBA" id="ARBA00022723"/>
    </source>
</evidence>
<sequence>MLGSNRPGGRAAGTKADPVTTPVLDLYGDEFRSRPHEVLASLREQGWWAQSPVGPAVLRHEPVQTLLGMRQLRTPGVDFLALQGITDGPLVETMRSFLLNADGEDHQRLRRLVSKAFTVRRVRDFRPVVRSCADELIAAMAGTDRADFVAAFAEPYSLRMLCAFVGIPEGDSAQVNGWAHDVGLIFGLSVAEHAGRIEAAVHSLNLFIDELIEARRRAPGPDLLSALILAEESGELLDDAELRAMVITMLSAGQGTVQFQLSQAVATFLAYPEQWRLLADRPDLAANAAEEVVRFCPSALLGVPRIAKSDVELHGTVFPAGTCLLPITGSANRDKAVFPRAGTFDIRREPTAQLTFGGGIHYCLGAALARVELQEALPRLAAGLRELSAAGEAEWLAPTEAVYGPVRLPVSYLAVQT</sequence>
<keyword evidence="3 7" id="KW-0479">Metal-binding</keyword>
<dbReference type="Proteomes" id="UP000681340">
    <property type="component" value="Unassembled WGS sequence"/>
</dbReference>
<evidence type="ECO:0000256" key="5">
    <source>
        <dbReference type="ARBA" id="ARBA00023004"/>
    </source>
</evidence>
<dbReference type="FunFam" id="1.10.630.10:FF:000018">
    <property type="entry name" value="Cytochrome P450 monooxygenase"/>
    <property type="match status" value="1"/>
</dbReference>